<dbReference type="GO" id="GO:0005886">
    <property type="term" value="C:plasma membrane"/>
    <property type="evidence" value="ECO:0007669"/>
    <property type="project" value="UniProtKB-SubCell"/>
</dbReference>
<dbReference type="GO" id="GO:0004888">
    <property type="term" value="F:transmembrane signaling receptor activity"/>
    <property type="evidence" value="ECO:0007669"/>
    <property type="project" value="InterPro"/>
</dbReference>
<feature type="transmembrane region" description="Helical" evidence="8">
    <location>
        <begin position="166"/>
        <end position="190"/>
    </location>
</feature>
<evidence type="ECO:0000259" key="10">
    <source>
        <dbReference type="PROSITE" id="PS50885"/>
    </source>
</evidence>
<dbReference type="SMART" id="SM00283">
    <property type="entry name" value="MA"/>
    <property type="match status" value="1"/>
</dbReference>
<dbReference type="PRINTS" id="PR00260">
    <property type="entry name" value="CHEMTRNSDUCR"/>
</dbReference>
<keyword evidence="7" id="KW-0175">Coiled coil</keyword>
<dbReference type="InterPro" id="IPR004089">
    <property type="entry name" value="MCPsignal_dom"/>
</dbReference>
<feature type="transmembrane region" description="Helical" evidence="8">
    <location>
        <begin position="7"/>
        <end position="26"/>
    </location>
</feature>
<dbReference type="GO" id="GO:0007165">
    <property type="term" value="P:signal transduction"/>
    <property type="evidence" value="ECO:0007669"/>
    <property type="project" value="UniProtKB-KW"/>
</dbReference>
<evidence type="ECO:0000256" key="1">
    <source>
        <dbReference type="ARBA" id="ARBA00004236"/>
    </source>
</evidence>
<dbReference type="Proteomes" id="UP000037405">
    <property type="component" value="Unassembled WGS sequence"/>
</dbReference>
<evidence type="ECO:0000256" key="3">
    <source>
        <dbReference type="ARBA" id="ARBA00023136"/>
    </source>
</evidence>
<keyword evidence="4 6" id="KW-0807">Transducer</keyword>
<reference evidence="12" key="1">
    <citation type="submission" date="2015-07" db="EMBL/GenBank/DDBJ databases">
        <title>Fjat-14235 jcm11544.</title>
        <authorList>
            <person name="Liu B."/>
            <person name="Wang J."/>
            <person name="Zhu Y."/>
            <person name="Liu G."/>
            <person name="Chen Q."/>
            <person name="Chen Z."/>
            <person name="Lan J."/>
            <person name="Che J."/>
            <person name="Ge C."/>
            <person name="Shi H."/>
            <person name="Pan Z."/>
            <person name="Liu X."/>
        </authorList>
    </citation>
    <scope>NUCLEOTIDE SEQUENCE [LARGE SCALE GENOMIC DNA]</scope>
    <source>
        <strain evidence="12">JCM 11544</strain>
    </source>
</reference>
<keyword evidence="8" id="KW-1133">Transmembrane helix</keyword>
<dbReference type="InterPro" id="IPR004090">
    <property type="entry name" value="Chemotax_Me-accpt_rcpt"/>
</dbReference>
<dbReference type="Gene3D" id="1.10.287.950">
    <property type="entry name" value="Methyl-accepting chemotaxis protein"/>
    <property type="match status" value="1"/>
</dbReference>
<feature type="domain" description="HAMP" evidence="10">
    <location>
        <begin position="191"/>
        <end position="247"/>
    </location>
</feature>
<evidence type="ECO:0000256" key="8">
    <source>
        <dbReference type="SAM" id="Phobius"/>
    </source>
</evidence>
<dbReference type="PATRIC" id="fig|189381.12.peg.2946"/>
<dbReference type="Pfam" id="PF00015">
    <property type="entry name" value="MCPsignal"/>
    <property type="match status" value="1"/>
</dbReference>
<keyword evidence="2" id="KW-1003">Cell membrane</keyword>
<dbReference type="OrthoDB" id="2450685at2"/>
<dbReference type="InterPro" id="IPR003660">
    <property type="entry name" value="HAMP_dom"/>
</dbReference>
<dbReference type="CDD" id="cd06225">
    <property type="entry name" value="HAMP"/>
    <property type="match status" value="1"/>
</dbReference>
<evidence type="ECO:0000259" key="9">
    <source>
        <dbReference type="PROSITE" id="PS50111"/>
    </source>
</evidence>
<organism evidence="11 12">
    <name type="scientific">Rossellomorea marisflavi</name>
    <dbReference type="NCBI Taxonomy" id="189381"/>
    <lineage>
        <taxon>Bacteria</taxon>
        <taxon>Bacillati</taxon>
        <taxon>Bacillota</taxon>
        <taxon>Bacilli</taxon>
        <taxon>Bacillales</taxon>
        <taxon>Bacillaceae</taxon>
        <taxon>Rossellomorea</taxon>
    </lineage>
</organism>
<proteinExistence type="inferred from homology"/>
<keyword evidence="3 8" id="KW-0472">Membrane</keyword>
<comment type="subcellular location">
    <subcellularLocation>
        <location evidence="1">Cell membrane</location>
    </subcellularLocation>
</comment>
<evidence type="ECO:0000256" key="2">
    <source>
        <dbReference type="ARBA" id="ARBA00022475"/>
    </source>
</evidence>
<accession>A0A0M0G6H1</accession>
<feature type="domain" description="Methyl-accepting transducer" evidence="9">
    <location>
        <begin position="266"/>
        <end position="516"/>
    </location>
</feature>
<keyword evidence="8" id="KW-0812">Transmembrane</keyword>
<dbReference type="PROSITE" id="PS50111">
    <property type="entry name" value="CHEMOTAXIS_TRANSDUC_2"/>
    <property type="match status" value="1"/>
</dbReference>
<evidence type="ECO:0000256" key="4">
    <source>
        <dbReference type="ARBA" id="ARBA00023224"/>
    </source>
</evidence>
<comment type="similarity">
    <text evidence="5">Belongs to the methyl-accepting chemotaxis (MCP) protein family.</text>
</comment>
<dbReference type="SMART" id="SM00304">
    <property type="entry name" value="HAMP"/>
    <property type="match status" value="1"/>
</dbReference>
<dbReference type="GO" id="GO:0006935">
    <property type="term" value="P:chemotaxis"/>
    <property type="evidence" value="ECO:0007669"/>
    <property type="project" value="InterPro"/>
</dbReference>
<gene>
    <name evidence="11" type="ORF">AF331_14335</name>
</gene>
<dbReference type="PANTHER" id="PTHR32089:SF112">
    <property type="entry name" value="LYSOZYME-LIKE PROTEIN-RELATED"/>
    <property type="match status" value="1"/>
</dbReference>
<evidence type="ECO:0000256" key="6">
    <source>
        <dbReference type="PROSITE-ProRule" id="PRU00284"/>
    </source>
</evidence>
<evidence type="ECO:0000313" key="12">
    <source>
        <dbReference type="Proteomes" id="UP000037405"/>
    </source>
</evidence>
<dbReference type="EMBL" id="LGUE01000004">
    <property type="protein sequence ID" value="KON85147.1"/>
    <property type="molecule type" value="Genomic_DNA"/>
</dbReference>
<dbReference type="Gene3D" id="6.10.340.10">
    <property type="match status" value="1"/>
</dbReference>
<dbReference type="Pfam" id="PF00672">
    <property type="entry name" value="HAMP"/>
    <property type="match status" value="1"/>
</dbReference>
<dbReference type="RefSeq" id="WP_053428749.1">
    <property type="nucleotide sequence ID" value="NZ_LGUE01000004.1"/>
</dbReference>
<dbReference type="AlphaFoldDB" id="A0A0M0G6H1"/>
<dbReference type="SUPFAM" id="SSF58104">
    <property type="entry name" value="Methyl-accepting chemotaxis protein (MCP) signaling domain"/>
    <property type="match status" value="1"/>
</dbReference>
<dbReference type="PANTHER" id="PTHR32089">
    <property type="entry name" value="METHYL-ACCEPTING CHEMOTAXIS PROTEIN MCPB"/>
    <property type="match status" value="1"/>
</dbReference>
<dbReference type="STRING" id="189381.GCA_900166615_01048"/>
<evidence type="ECO:0000256" key="5">
    <source>
        <dbReference type="ARBA" id="ARBA00029447"/>
    </source>
</evidence>
<comment type="caution">
    <text evidence="11">The sequence shown here is derived from an EMBL/GenBank/DDBJ whole genome shotgun (WGS) entry which is preliminary data.</text>
</comment>
<keyword evidence="12" id="KW-1185">Reference proteome</keyword>
<protein>
    <submittedName>
        <fullName evidence="11">Chemotaxis protein</fullName>
    </submittedName>
</protein>
<evidence type="ECO:0000313" key="11">
    <source>
        <dbReference type="EMBL" id="KON85147.1"/>
    </source>
</evidence>
<name>A0A0M0G6H1_9BACI</name>
<feature type="coiled-coil region" evidence="7">
    <location>
        <begin position="72"/>
        <end position="122"/>
    </location>
</feature>
<dbReference type="PROSITE" id="PS50885">
    <property type="entry name" value="HAMP"/>
    <property type="match status" value="1"/>
</dbReference>
<evidence type="ECO:0000256" key="7">
    <source>
        <dbReference type="SAM" id="Coils"/>
    </source>
</evidence>
<sequence length="552" mass="61422">MRIKNRLTIIGLIPLILSMLIIGYIVSQLIDMHASAKDDVDTLVRTEQLKGDMVALQQTLSYYASTPSEENRQILENAMKTTTTRVDTLKKRMVTTEQKRYMNTLEIKYTELKNKTEKAIEERNPAEIRRQSSRISGPLNDLYLLNIETNEWYDGILEANKQKITFTIWTTLIGFVIVVIVSVTSSAILTRRITKPINKMVRNAQRMAEGDLTGNIGEIQDKKSKFEVDHLQTAFHHMMLNLRETVQSVQIAGDNLEAFTHEVRSQMTNLAESASQVAVSTEELAKGSQSISEDIQSTASLMATMGDEFSKNVKQSTASAADGRLALASVDHGRTSLQKQQGYAKSISESSDVILQAVESFATYTAKIEQSSHAVRDIAEQTNLLALNAAIEAARAGEAGRGFSVVAEEVRKLAEDSAVATEGINRMVGNIQKGVTGIMEASRKGQELSIQQVTSMTVTEDAFQEISVKVSAIHESLEVLEHDMNASHERTEEVASAIENISAITEETAAGTEEISSSTEEQLRYFEHMTKRIEQLNEMTEEMKRKLERFTL</sequence>